<dbReference type="Pfam" id="PF03881">
    <property type="entry name" value="Fructosamin_kin"/>
    <property type="match status" value="1"/>
</dbReference>
<evidence type="ECO:0000256" key="6">
    <source>
        <dbReference type="ARBA" id="ARBA00022840"/>
    </source>
</evidence>
<evidence type="ECO:0000256" key="3">
    <source>
        <dbReference type="ARBA" id="ARBA00022679"/>
    </source>
</evidence>
<accession>A0A8P4GH44</accession>
<dbReference type="EC" id="2.7.1.172" evidence="2"/>
<reference evidence="9" key="1">
    <citation type="submission" date="2025-08" db="UniProtKB">
        <authorList>
            <consortium name="Ensembl"/>
        </authorList>
    </citation>
    <scope>IDENTIFICATION</scope>
</reference>
<comment type="catalytic activity">
    <reaction evidence="7">
        <text>N(6)-D-ribulosyl-L-lysyl-[protein] + ATP = N(6)-(3-O-phospho-D-ribulosyl)-L-lysyl-[protein] + ADP + H(+)</text>
        <dbReference type="Rhea" id="RHEA:48432"/>
        <dbReference type="Rhea" id="RHEA-COMP:12103"/>
        <dbReference type="Rhea" id="RHEA-COMP:12104"/>
        <dbReference type="ChEBI" id="CHEBI:15378"/>
        <dbReference type="ChEBI" id="CHEBI:30616"/>
        <dbReference type="ChEBI" id="CHEBI:90418"/>
        <dbReference type="ChEBI" id="CHEBI:90420"/>
        <dbReference type="ChEBI" id="CHEBI:456216"/>
        <dbReference type="EC" id="2.7.1.172"/>
    </reaction>
    <physiologicalReaction direction="left-to-right" evidence="7">
        <dbReference type="Rhea" id="RHEA:48433"/>
    </physiologicalReaction>
</comment>
<dbReference type="RefSeq" id="XP_051244882.1">
    <property type="nucleotide sequence ID" value="XM_051388922.1"/>
</dbReference>
<protein>
    <recommendedName>
        <fullName evidence="2">protein-ribulosamine 3-kinase</fullName>
        <ecNumber evidence="2">2.7.1.172</ecNumber>
    </recommendedName>
</protein>
<dbReference type="PIRSF" id="PIRSF006221">
    <property type="entry name" value="Ketosamine-3-kinase"/>
    <property type="match status" value="1"/>
</dbReference>
<evidence type="ECO:0000256" key="4">
    <source>
        <dbReference type="ARBA" id="ARBA00022741"/>
    </source>
</evidence>
<dbReference type="FunFam" id="3.30.200.20:FF:000264">
    <property type="entry name" value="Protein-ribulosamine 3-kinase, chloroplastic"/>
    <property type="match status" value="1"/>
</dbReference>
<dbReference type="GO" id="GO:0005737">
    <property type="term" value="C:cytoplasm"/>
    <property type="evidence" value="ECO:0007669"/>
    <property type="project" value="UniProtKB-ARBA"/>
</dbReference>
<dbReference type="OrthoDB" id="5772781at2759"/>
<sequence length="343" mass="38637">MEAKLKKELGTAVLKSTGHSGGGCISEGQSYDTDTGRVFVKINHKREAKLMFDGEMASLEAILKTETVKVPRPVKVIELDTGGCVFVMEHLDMRGLSKYSKHLGEQLADLHLHNKRQLGKLNKEQQTVGKGAGQSEVAVVEKFGFSVTTCCGYLPQENEWQDDWVTFYSQQRLQHQLNMVEKSYGDREARELWAELQVHPSFDLIRNKTQHTSFDCIKNLTVLLAYCLYLQLKIPQFFTDVEIVPALLHGDLWGGNVAQCADGPVIFDPASFYGHSEYELGIAGMFGGFNSSFYSAYHEKIPKAPGFAKRNQLYQLFHYLNHWNHFGGGYRGSSISVMKNLLK</sequence>
<dbReference type="InterPro" id="IPR011009">
    <property type="entry name" value="Kinase-like_dom_sf"/>
</dbReference>
<dbReference type="SUPFAM" id="SSF56112">
    <property type="entry name" value="Protein kinase-like (PK-like)"/>
    <property type="match status" value="1"/>
</dbReference>
<keyword evidence="6" id="KW-0067">ATP-binding</keyword>
<dbReference type="Gene3D" id="3.90.1200.10">
    <property type="match status" value="1"/>
</dbReference>
<dbReference type="Gene3D" id="1.10.510.10">
    <property type="entry name" value="Transferase(Phosphotransferase) domain 1"/>
    <property type="match status" value="1"/>
</dbReference>
<dbReference type="PANTHER" id="PTHR12149:SF8">
    <property type="entry name" value="PROTEIN-RIBULOSAMINE 3-KINASE"/>
    <property type="match status" value="1"/>
</dbReference>
<proteinExistence type="inferred from homology"/>
<dbReference type="AlphaFoldDB" id="A0A8P4GH44"/>
<dbReference type="GeneTree" id="ENSGT00390000005730"/>
<dbReference type="GeneID" id="127356868"/>
<keyword evidence="3 8" id="KW-0808">Transferase</keyword>
<evidence type="ECO:0000256" key="2">
    <source>
        <dbReference type="ARBA" id="ARBA00011961"/>
    </source>
</evidence>
<gene>
    <name evidence="9" type="primary">fn3krp</name>
</gene>
<keyword evidence="4" id="KW-0547">Nucleotide-binding</keyword>
<dbReference type="Ensembl" id="ENSDLAT00005082268.1">
    <property type="protein sequence ID" value="ENSDLAP00005082296.1"/>
    <property type="gene ID" value="ENSDLAG00005021642.2"/>
</dbReference>
<dbReference type="GO" id="GO:0102193">
    <property type="term" value="F:protein-ribulosamine 3-kinase activity"/>
    <property type="evidence" value="ECO:0007669"/>
    <property type="project" value="UniProtKB-EC"/>
</dbReference>
<dbReference type="CTD" id="79672"/>
<keyword evidence="10" id="KW-1185">Reference proteome</keyword>
<name>A0A8P4GH44_DICLA</name>
<keyword evidence="5 8" id="KW-0418">Kinase</keyword>
<dbReference type="OMA" id="RECDIAM"/>
<dbReference type="PANTHER" id="PTHR12149">
    <property type="entry name" value="FRUCTOSAMINE 3 KINASE-RELATED PROTEIN"/>
    <property type="match status" value="1"/>
</dbReference>
<comment type="similarity">
    <text evidence="1 8">Belongs to the fructosamine kinase family.</text>
</comment>
<dbReference type="InterPro" id="IPR016477">
    <property type="entry name" value="Fructo-/Ketosamine-3-kinase"/>
</dbReference>
<dbReference type="GO" id="GO:0016301">
    <property type="term" value="F:kinase activity"/>
    <property type="evidence" value="ECO:0007669"/>
    <property type="project" value="UniProtKB-UniRule"/>
</dbReference>
<organism evidence="9 10">
    <name type="scientific">Dicentrarchus labrax</name>
    <name type="common">European seabass</name>
    <name type="synonym">Morone labrax</name>
    <dbReference type="NCBI Taxonomy" id="13489"/>
    <lineage>
        <taxon>Eukaryota</taxon>
        <taxon>Metazoa</taxon>
        <taxon>Chordata</taxon>
        <taxon>Craniata</taxon>
        <taxon>Vertebrata</taxon>
        <taxon>Euteleostomi</taxon>
        <taxon>Actinopterygii</taxon>
        <taxon>Neopterygii</taxon>
        <taxon>Teleostei</taxon>
        <taxon>Neoteleostei</taxon>
        <taxon>Acanthomorphata</taxon>
        <taxon>Eupercaria</taxon>
        <taxon>Moronidae</taxon>
        <taxon>Dicentrarchus</taxon>
    </lineage>
</organism>
<evidence type="ECO:0000256" key="1">
    <source>
        <dbReference type="ARBA" id="ARBA00009460"/>
    </source>
</evidence>
<dbReference type="Gene3D" id="3.30.200.20">
    <property type="entry name" value="Phosphorylase Kinase, domain 1"/>
    <property type="match status" value="1"/>
</dbReference>
<evidence type="ECO:0000256" key="5">
    <source>
        <dbReference type="ARBA" id="ARBA00022777"/>
    </source>
</evidence>
<dbReference type="GO" id="GO:0005524">
    <property type="term" value="F:ATP binding"/>
    <property type="evidence" value="ECO:0007669"/>
    <property type="project" value="UniProtKB-KW"/>
</dbReference>
<evidence type="ECO:0000313" key="10">
    <source>
        <dbReference type="Proteomes" id="UP000694389"/>
    </source>
</evidence>
<evidence type="ECO:0000313" key="9">
    <source>
        <dbReference type="Ensembl" id="ENSDLAP00005082296.1"/>
    </source>
</evidence>
<evidence type="ECO:0000256" key="7">
    <source>
        <dbReference type="ARBA" id="ARBA00048655"/>
    </source>
</evidence>
<reference evidence="9" key="2">
    <citation type="submission" date="2025-09" db="UniProtKB">
        <authorList>
            <consortium name="Ensembl"/>
        </authorList>
    </citation>
    <scope>IDENTIFICATION</scope>
</reference>
<dbReference type="Proteomes" id="UP000694389">
    <property type="component" value="Unassembled WGS sequence"/>
</dbReference>
<evidence type="ECO:0000256" key="8">
    <source>
        <dbReference type="PIRNR" id="PIRNR006221"/>
    </source>
</evidence>